<reference evidence="8 9" key="1">
    <citation type="submission" date="2020-08" db="EMBL/GenBank/DDBJ databases">
        <title>Genome sequence of Weissella diestrammenae KACC 16890T.</title>
        <authorList>
            <person name="Hyun D.-W."/>
            <person name="Bae J.-W."/>
        </authorList>
    </citation>
    <scope>NUCLEOTIDE SEQUENCE [LARGE SCALE GENOMIC DNA]</scope>
    <source>
        <strain evidence="8 9">KACC 16890</strain>
    </source>
</reference>
<dbReference type="PIRSF" id="PIRSF002741">
    <property type="entry name" value="MppA"/>
    <property type="match status" value="1"/>
</dbReference>
<dbReference type="GO" id="GO:0043190">
    <property type="term" value="C:ATP-binding cassette (ABC) transporter complex"/>
    <property type="evidence" value="ECO:0007669"/>
    <property type="project" value="InterPro"/>
</dbReference>
<keyword evidence="5" id="KW-0653">Protein transport</keyword>
<evidence type="ECO:0000256" key="6">
    <source>
        <dbReference type="SAM" id="SignalP"/>
    </source>
</evidence>
<evidence type="ECO:0000256" key="3">
    <source>
        <dbReference type="ARBA" id="ARBA00022448"/>
    </source>
</evidence>
<dbReference type="FunFam" id="3.90.76.10:FF:000001">
    <property type="entry name" value="Oligopeptide ABC transporter substrate-binding protein"/>
    <property type="match status" value="1"/>
</dbReference>
<name>A0A7G9T6G9_9LACO</name>
<keyword evidence="3" id="KW-0813">Transport</keyword>
<gene>
    <name evidence="8" type="ORF">H9L19_02155</name>
</gene>
<dbReference type="GO" id="GO:0030288">
    <property type="term" value="C:outer membrane-bounded periplasmic space"/>
    <property type="evidence" value="ECO:0007669"/>
    <property type="project" value="UniProtKB-ARBA"/>
</dbReference>
<dbReference type="KEGG" id="wdi:H9L19_02155"/>
<keyword evidence="5" id="KW-0571">Peptide transport</keyword>
<evidence type="ECO:0000259" key="7">
    <source>
        <dbReference type="Pfam" id="PF00496"/>
    </source>
</evidence>
<dbReference type="CDD" id="cd08504">
    <property type="entry name" value="PBP2_OppA"/>
    <property type="match status" value="1"/>
</dbReference>
<feature type="chain" id="PRO_5038949620" evidence="6">
    <location>
        <begin position="26"/>
        <end position="542"/>
    </location>
</feature>
<feature type="signal peptide" evidence="6">
    <location>
        <begin position="1"/>
        <end position="25"/>
    </location>
</feature>
<evidence type="ECO:0000313" key="8">
    <source>
        <dbReference type="EMBL" id="QNN75694.1"/>
    </source>
</evidence>
<protein>
    <submittedName>
        <fullName evidence="8">Peptide ABC transporter substrate-binding protein</fullName>
    </submittedName>
</protein>
<proteinExistence type="inferred from homology"/>
<evidence type="ECO:0000256" key="5">
    <source>
        <dbReference type="ARBA" id="ARBA00022856"/>
    </source>
</evidence>
<dbReference type="Proteomes" id="UP000515800">
    <property type="component" value="Chromosome"/>
</dbReference>
<evidence type="ECO:0000256" key="1">
    <source>
        <dbReference type="ARBA" id="ARBA00004196"/>
    </source>
</evidence>
<dbReference type="PANTHER" id="PTHR30290">
    <property type="entry name" value="PERIPLASMIC BINDING COMPONENT OF ABC TRANSPORTER"/>
    <property type="match status" value="1"/>
</dbReference>
<dbReference type="PANTHER" id="PTHR30290:SF10">
    <property type="entry name" value="PERIPLASMIC OLIGOPEPTIDE-BINDING PROTEIN-RELATED"/>
    <property type="match status" value="1"/>
</dbReference>
<dbReference type="InterPro" id="IPR039424">
    <property type="entry name" value="SBP_5"/>
</dbReference>
<dbReference type="AlphaFoldDB" id="A0A7G9T6G9"/>
<comment type="subcellular location">
    <subcellularLocation>
        <location evidence="1">Cell envelope</location>
    </subcellularLocation>
</comment>
<dbReference type="FunFam" id="3.10.105.10:FF:000001">
    <property type="entry name" value="Oligopeptide ABC transporter, oligopeptide-binding protein"/>
    <property type="match status" value="1"/>
</dbReference>
<feature type="domain" description="Solute-binding protein family 5" evidence="7">
    <location>
        <begin position="76"/>
        <end position="462"/>
    </location>
</feature>
<keyword evidence="4 6" id="KW-0732">Signal</keyword>
<accession>A0A7G9T6G9</accession>
<evidence type="ECO:0000256" key="2">
    <source>
        <dbReference type="ARBA" id="ARBA00005695"/>
    </source>
</evidence>
<dbReference type="Gene3D" id="3.90.76.10">
    <property type="entry name" value="Dipeptide-binding Protein, Domain 1"/>
    <property type="match status" value="1"/>
</dbReference>
<dbReference type="EMBL" id="CP060724">
    <property type="protein sequence ID" value="QNN75694.1"/>
    <property type="molecule type" value="Genomic_DNA"/>
</dbReference>
<dbReference type="Gene3D" id="3.40.190.10">
    <property type="entry name" value="Periplasmic binding protein-like II"/>
    <property type="match status" value="1"/>
</dbReference>
<organism evidence="8 9">
    <name type="scientific">Weissella diestrammenae</name>
    <dbReference type="NCBI Taxonomy" id="1162633"/>
    <lineage>
        <taxon>Bacteria</taxon>
        <taxon>Bacillati</taxon>
        <taxon>Bacillota</taxon>
        <taxon>Bacilli</taxon>
        <taxon>Lactobacillales</taxon>
        <taxon>Lactobacillaceae</taxon>
        <taxon>Weissella</taxon>
    </lineage>
</organism>
<evidence type="ECO:0000313" key="9">
    <source>
        <dbReference type="Proteomes" id="UP000515800"/>
    </source>
</evidence>
<dbReference type="GO" id="GO:1904680">
    <property type="term" value="F:peptide transmembrane transporter activity"/>
    <property type="evidence" value="ECO:0007669"/>
    <property type="project" value="TreeGrafter"/>
</dbReference>
<dbReference type="Pfam" id="PF00496">
    <property type="entry name" value="SBP_bac_5"/>
    <property type="match status" value="1"/>
</dbReference>
<keyword evidence="9" id="KW-1185">Reference proteome</keyword>
<dbReference type="InterPro" id="IPR030678">
    <property type="entry name" value="Peptide/Ni-bd"/>
</dbReference>
<dbReference type="InterPro" id="IPR000914">
    <property type="entry name" value="SBP_5_dom"/>
</dbReference>
<dbReference type="GO" id="GO:0015833">
    <property type="term" value="P:peptide transport"/>
    <property type="evidence" value="ECO:0007669"/>
    <property type="project" value="UniProtKB-KW"/>
</dbReference>
<evidence type="ECO:0000256" key="4">
    <source>
        <dbReference type="ARBA" id="ARBA00022729"/>
    </source>
</evidence>
<sequence>MNKVLKTSALLSATLIIGSSVSTLATVSAASYQTINWTESADLGTMDSSAVTDVVSFDALQATGEGLYRNDKQQKPALALAKSVDKSDDGLKYTFHLRSGLKWSNGDALTAQDFVYGWQRTNNPKTASQYAYLFSGIKNADDIQNGKNTDLNSLGVKAIDDTTLEVTLDKPMPQLAAVLTMAPFYPQNEKFVEKAGKKYGTAAKYTLASGPFILKDWTGSNNKYSFVKNTKYYDAKVVKSPKIVVQTIKDQNTGYNLYKSGKIDFTNLSADQVNASKKKKDYRVIPQATTFYLEFNQQKVEFANVKIRQAISYAIDRQQMAKKILTGTATPATSFTSANLAKDPNTGEDFAKSASVKGAITYDAKKAGQLYQEGLKEIGKDKIDFSILTDDTDGAKKTAQFLQSQVEKNLKGSKVSVKTVPFKQRLNLSSTKKFDVVISAWGADYADPISFLDLYTAGTSFNNGSWKNDAYDTAVAKAQGADILNPSARYADLKEAEQVIEKEAGVAPLYYRSYATLFRSSVKGVITSSIGSPYDWKYAYKK</sequence>
<comment type="similarity">
    <text evidence="2">Belongs to the bacterial solute-binding protein 5 family.</text>
</comment>
<dbReference type="SUPFAM" id="SSF53850">
    <property type="entry name" value="Periplasmic binding protein-like II"/>
    <property type="match status" value="1"/>
</dbReference>
<dbReference type="RefSeq" id="WP_187529526.1">
    <property type="nucleotide sequence ID" value="NZ_CP060724.1"/>
</dbReference>
<dbReference type="Gene3D" id="3.10.105.10">
    <property type="entry name" value="Dipeptide-binding Protein, Domain 3"/>
    <property type="match status" value="1"/>
</dbReference>